<evidence type="ECO:0000256" key="5">
    <source>
        <dbReference type="ARBA" id="ARBA00023204"/>
    </source>
</evidence>
<dbReference type="InterPro" id="IPR008332">
    <property type="entry name" value="MethylG_MeTrfase_N"/>
</dbReference>
<dbReference type="InterPro" id="IPR036388">
    <property type="entry name" value="WH-like_DNA-bd_sf"/>
</dbReference>
<protein>
    <submittedName>
        <fullName evidence="9">Methylated-DNA--[protein]-cysteine S-methyltransferase</fullName>
        <ecNumber evidence="9">2.1.1.63</ecNumber>
    </submittedName>
</protein>
<evidence type="ECO:0000256" key="2">
    <source>
        <dbReference type="ARBA" id="ARBA00022603"/>
    </source>
</evidence>
<dbReference type="Proteomes" id="UP001481872">
    <property type="component" value="Unassembled WGS sequence"/>
</dbReference>
<dbReference type="Gene3D" id="1.10.10.10">
    <property type="entry name" value="Winged helix-like DNA-binding domain superfamily/Winged helix DNA-binding domain"/>
    <property type="match status" value="1"/>
</dbReference>
<accession>A0ABV1JB11</accession>
<feature type="domain" description="Methylguanine DNA methyltransferase ribonuclease-like" evidence="8">
    <location>
        <begin position="8"/>
        <end position="70"/>
    </location>
</feature>
<evidence type="ECO:0000313" key="9">
    <source>
        <dbReference type="EMBL" id="MEQ3354382.1"/>
    </source>
</evidence>
<dbReference type="SUPFAM" id="SSF53155">
    <property type="entry name" value="Methylated DNA-protein cysteine methyltransferase domain"/>
    <property type="match status" value="1"/>
</dbReference>
<dbReference type="PANTHER" id="PTHR10815">
    <property type="entry name" value="METHYLATED-DNA--PROTEIN-CYSTEINE METHYLTRANSFERASE"/>
    <property type="match status" value="1"/>
</dbReference>
<keyword evidence="10" id="KW-1185">Reference proteome</keyword>
<evidence type="ECO:0000256" key="4">
    <source>
        <dbReference type="ARBA" id="ARBA00022763"/>
    </source>
</evidence>
<keyword evidence="5" id="KW-0234">DNA repair</keyword>
<comment type="caution">
    <text evidence="9">The sequence shown here is derived from an EMBL/GenBank/DDBJ whole genome shotgun (WGS) entry which is preliminary data.</text>
</comment>
<dbReference type="PROSITE" id="PS00374">
    <property type="entry name" value="MGMT"/>
    <property type="match status" value="1"/>
</dbReference>
<evidence type="ECO:0000256" key="6">
    <source>
        <dbReference type="ARBA" id="ARBA00049348"/>
    </source>
</evidence>
<dbReference type="Pfam" id="PF01035">
    <property type="entry name" value="DNA_binding_1"/>
    <property type="match status" value="1"/>
</dbReference>
<dbReference type="EMBL" id="JBBNPS010000041">
    <property type="protein sequence ID" value="MEQ3354382.1"/>
    <property type="molecule type" value="Genomic_DNA"/>
</dbReference>
<dbReference type="CDD" id="cd06445">
    <property type="entry name" value="ATase"/>
    <property type="match status" value="1"/>
</dbReference>
<dbReference type="GO" id="GO:0003908">
    <property type="term" value="F:methylated-DNA-[protein]-cysteine S-methyltransferase activity"/>
    <property type="evidence" value="ECO:0007669"/>
    <property type="project" value="UniProtKB-EC"/>
</dbReference>
<evidence type="ECO:0000259" key="7">
    <source>
        <dbReference type="Pfam" id="PF01035"/>
    </source>
</evidence>
<sequence length="157" mass="16912">MKTKNETIYVAYIDTPLGAIKIEATDRLIFSLTFASEAGPSNPNDLCEEAAEALRAYFSGKRKTFDLPLKEASSAFAKKVYAETKKIPFGERRCYGDIAQAVGSPGAARAVGVALSKNPHIIAVPCHRVVYKDGTVGHYAGGDEKKRALLAFERGAS</sequence>
<dbReference type="Gene3D" id="3.30.160.70">
    <property type="entry name" value="Methylated DNA-protein cysteine methyltransferase domain"/>
    <property type="match status" value="1"/>
</dbReference>
<feature type="domain" description="Methylated-DNA-[protein]-cysteine S-methyltransferase DNA binding" evidence="7">
    <location>
        <begin position="76"/>
        <end position="154"/>
    </location>
</feature>
<name>A0ABV1JB11_9FIRM</name>
<proteinExistence type="predicted"/>
<dbReference type="RefSeq" id="WP_349054653.1">
    <property type="nucleotide sequence ID" value="NZ_JBBNPS010000041.1"/>
</dbReference>
<dbReference type="EC" id="2.1.1.63" evidence="9"/>
<comment type="catalytic activity">
    <reaction evidence="6">
        <text>a 6-O-methyl-2'-deoxyguanosine in DNA + L-cysteinyl-[protein] = S-methyl-L-cysteinyl-[protein] + a 2'-deoxyguanosine in DNA</text>
        <dbReference type="Rhea" id="RHEA:24000"/>
        <dbReference type="Rhea" id="RHEA-COMP:10131"/>
        <dbReference type="Rhea" id="RHEA-COMP:10132"/>
        <dbReference type="Rhea" id="RHEA-COMP:11367"/>
        <dbReference type="Rhea" id="RHEA-COMP:11368"/>
        <dbReference type="ChEBI" id="CHEBI:29950"/>
        <dbReference type="ChEBI" id="CHEBI:82612"/>
        <dbReference type="ChEBI" id="CHEBI:85445"/>
        <dbReference type="ChEBI" id="CHEBI:85448"/>
        <dbReference type="EC" id="2.1.1.63"/>
    </reaction>
</comment>
<dbReference type="InterPro" id="IPR001497">
    <property type="entry name" value="MethylDNA_cys_MeTrfase_AS"/>
</dbReference>
<evidence type="ECO:0000256" key="3">
    <source>
        <dbReference type="ARBA" id="ARBA00022679"/>
    </source>
</evidence>
<dbReference type="SUPFAM" id="SSF46767">
    <property type="entry name" value="Methylated DNA-protein cysteine methyltransferase, C-terminal domain"/>
    <property type="match status" value="1"/>
</dbReference>
<dbReference type="InterPro" id="IPR014048">
    <property type="entry name" value="MethylDNA_cys_MeTrfase_DNA-bd"/>
</dbReference>
<organism evidence="9 10">
    <name type="scientific">Aedoeadaptatus acetigenes</name>
    <dbReference type="NCBI Taxonomy" id="2981723"/>
    <lineage>
        <taxon>Bacteria</taxon>
        <taxon>Bacillati</taxon>
        <taxon>Bacillota</taxon>
        <taxon>Tissierellia</taxon>
        <taxon>Tissierellales</taxon>
        <taxon>Peptoniphilaceae</taxon>
        <taxon>Aedoeadaptatus</taxon>
    </lineage>
</organism>
<keyword evidence="2 9" id="KW-0489">Methyltransferase</keyword>
<evidence type="ECO:0000256" key="1">
    <source>
        <dbReference type="ARBA" id="ARBA00001286"/>
    </source>
</evidence>
<keyword evidence="4" id="KW-0227">DNA damage</keyword>
<dbReference type="InterPro" id="IPR036217">
    <property type="entry name" value="MethylDNA_cys_MeTrfase_DNAb"/>
</dbReference>
<comment type="catalytic activity">
    <reaction evidence="1">
        <text>a 4-O-methyl-thymidine in DNA + L-cysteinyl-[protein] = a thymidine in DNA + S-methyl-L-cysteinyl-[protein]</text>
        <dbReference type="Rhea" id="RHEA:53428"/>
        <dbReference type="Rhea" id="RHEA-COMP:10131"/>
        <dbReference type="Rhea" id="RHEA-COMP:10132"/>
        <dbReference type="Rhea" id="RHEA-COMP:13555"/>
        <dbReference type="Rhea" id="RHEA-COMP:13556"/>
        <dbReference type="ChEBI" id="CHEBI:29950"/>
        <dbReference type="ChEBI" id="CHEBI:82612"/>
        <dbReference type="ChEBI" id="CHEBI:137386"/>
        <dbReference type="ChEBI" id="CHEBI:137387"/>
        <dbReference type="EC" id="2.1.1.63"/>
    </reaction>
</comment>
<evidence type="ECO:0000313" key="10">
    <source>
        <dbReference type="Proteomes" id="UP001481872"/>
    </source>
</evidence>
<dbReference type="PANTHER" id="PTHR10815:SF13">
    <property type="entry name" value="METHYLATED-DNA--PROTEIN-CYSTEINE METHYLTRANSFERASE"/>
    <property type="match status" value="1"/>
</dbReference>
<dbReference type="NCBIfam" id="TIGR00589">
    <property type="entry name" value="ogt"/>
    <property type="match status" value="1"/>
</dbReference>
<dbReference type="GO" id="GO:0032259">
    <property type="term" value="P:methylation"/>
    <property type="evidence" value="ECO:0007669"/>
    <property type="project" value="UniProtKB-KW"/>
</dbReference>
<dbReference type="InterPro" id="IPR036631">
    <property type="entry name" value="MGMT_N_sf"/>
</dbReference>
<dbReference type="Pfam" id="PF02870">
    <property type="entry name" value="Methyltransf_1N"/>
    <property type="match status" value="1"/>
</dbReference>
<reference evidence="9 10" key="1">
    <citation type="submission" date="2024-04" db="EMBL/GenBank/DDBJ databases">
        <title>Human intestinal bacterial collection.</title>
        <authorList>
            <person name="Pauvert C."/>
            <person name="Hitch T.C.A."/>
            <person name="Clavel T."/>
        </authorList>
    </citation>
    <scope>NUCLEOTIDE SEQUENCE [LARGE SCALE GENOMIC DNA]</scope>
    <source>
        <strain evidence="9 10">CLA-SR-H026</strain>
    </source>
</reference>
<evidence type="ECO:0000259" key="8">
    <source>
        <dbReference type="Pfam" id="PF02870"/>
    </source>
</evidence>
<keyword evidence="3 9" id="KW-0808">Transferase</keyword>
<gene>
    <name evidence="9" type="ORF">AAA081_08765</name>
</gene>